<dbReference type="OMA" id="QLYHREY"/>
<dbReference type="InterPro" id="IPR006693">
    <property type="entry name" value="AB_hydrolase_lipase"/>
</dbReference>
<keyword evidence="4" id="KW-1185">Reference proteome</keyword>
<accession>A0A8B7NSP0</accession>
<dbReference type="RefSeq" id="XP_018016727.1">
    <property type="nucleotide sequence ID" value="XM_018161238.2"/>
</dbReference>
<dbReference type="GO" id="GO:0006629">
    <property type="term" value="P:lipid metabolic process"/>
    <property type="evidence" value="ECO:0007669"/>
    <property type="project" value="InterPro"/>
</dbReference>
<name>A0A8B7NSP0_HYAAZ</name>
<feature type="transmembrane region" description="Helical" evidence="2">
    <location>
        <begin position="6"/>
        <end position="24"/>
    </location>
</feature>
<dbReference type="Gene3D" id="3.40.50.1820">
    <property type="entry name" value="alpha/beta hydrolase"/>
    <property type="match status" value="1"/>
</dbReference>
<reference evidence="5" key="1">
    <citation type="submission" date="2025-08" db="UniProtKB">
        <authorList>
            <consortium name="RefSeq"/>
        </authorList>
    </citation>
    <scope>IDENTIFICATION</scope>
    <source>
        <tissue evidence="5">Whole organism</tissue>
    </source>
</reference>
<evidence type="ECO:0000256" key="2">
    <source>
        <dbReference type="SAM" id="Phobius"/>
    </source>
</evidence>
<dbReference type="GeneID" id="108673413"/>
<proteinExistence type="predicted"/>
<keyword evidence="2" id="KW-1133">Transmembrane helix</keyword>
<keyword evidence="2" id="KW-0472">Membrane</keyword>
<organism evidence="4 5">
    <name type="scientific">Hyalella azteca</name>
    <name type="common">Amphipod</name>
    <dbReference type="NCBI Taxonomy" id="294128"/>
    <lineage>
        <taxon>Eukaryota</taxon>
        <taxon>Metazoa</taxon>
        <taxon>Ecdysozoa</taxon>
        <taxon>Arthropoda</taxon>
        <taxon>Crustacea</taxon>
        <taxon>Multicrustacea</taxon>
        <taxon>Malacostraca</taxon>
        <taxon>Eumalacostraca</taxon>
        <taxon>Peracarida</taxon>
        <taxon>Amphipoda</taxon>
        <taxon>Senticaudata</taxon>
        <taxon>Talitrida</taxon>
        <taxon>Talitroidea</taxon>
        <taxon>Hyalellidae</taxon>
        <taxon>Hyalella</taxon>
    </lineage>
</organism>
<dbReference type="Pfam" id="PF04083">
    <property type="entry name" value="Abhydro_lipase"/>
    <property type="match status" value="1"/>
</dbReference>
<dbReference type="KEGG" id="hazt:108673413"/>
<evidence type="ECO:0000259" key="3">
    <source>
        <dbReference type="Pfam" id="PF04083"/>
    </source>
</evidence>
<dbReference type="OrthoDB" id="9974421at2759"/>
<dbReference type="AlphaFoldDB" id="A0A8B7NSP0"/>
<evidence type="ECO:0000313" key="5">
    <source>
        <dbReference type="RefSeq" id="XP_018016727.1"/>
    </source>
</evidence>
<keyword evidence="2" id="KW-0812">Transmembrane</keyword>
<protein>
    <submittedName>
        <fullName evidence="5">Lipase lipl-4</fullName>
    </submittedName>
</protein>
<feature type="compositionally biased region" description="Polar residues" evidence="1">
    <location>
        <begin position="44"/>
        <end position="58"/>
    </location>
</feature>
<gene>
    <name evidence="5" type="primary">LOC108673413</name>
</gene>
<dbReference type="InterPro" id="IPR029058">
    <property type="entry name" value="AB_hydrolase_fold"/>
</dbReference>
<dbReference type="PANTHER" id="PTHR11005">
    <property type="entry name" value="LYSOSOMAL ACID LIPASE-RELATED"/>
    <property type="match status" value="1"/>
</dbReference>
<dbReference type="Proteomes" id="UP000694843">
    <property type="component" value="Unplaced"/>
</dbReference>
<feature type="region of interest" description="Disordered" evidence="1">
    <location>
        <begin position="44"/>
        <end position="71"/>
    </location>
</feature>
<evidence type="ECO:0000256" key="1">
    <source>
        <dbReference type="SAM" id="MobiDB-lite"/>
    </source>
</evidence>
<dbReference type="SUPFAM" id="SSF53474">
    <property type="entry name" value="alpha/beta-Hydrolases"/>
    <property type="match status" value="1"/>
</dbReference>
<feature type="domain" description="Partial AB-hydrolase lipase" evidence="3">
    <location>
        <begin position="95"/>
        <end position="158"/>
    </location>
</feature>
<evidence type="ECO:0000313" key="4">
    <source>
        <dbReference type="Proteomes" id="UP000694843"/>
    </source>
</evidence>
<sequence length="287" mass="32206">MPGQKIFYALIIFVAFCLFLANGFSPDVSYKETSYHPQHILSRGQRSVLKSQRPTQAQRGRRRNVSRKLSDGASQKLTSVLKSTFSIPNELYFDTAQLARSRGYGASTHHVTTKDGYIIALHRLLPPPNSSRGPPARTAGAVLMMSSTAGSSSDFIINEPHESLGYLLVDAGYDVWLGNFRGSRYGLNHTRLDDDDPRFWRYSFDEMSLFDLPAQVNFVLEHSGERKLFFFCFSASTVTFFMSGAPKYSFMDKIRLAVAFAPVGYLQHSSKYVKAVARLMLAIQLSI</sequence>